<comment type="caution">
    <text evidence="1">The sequence shown here is derived from an EMBL/GenBank/DDBJ whole genome shotgun (WGS) entry which is preliminary data.</text>
</comment>
<dbReference type="Proteomes" id="UP000700596">
    <property type="component" value="Unassembled WGS sequence"/>
</dbReference>
<reference evidence="1" key="1">
    <citation type="journal article" date="2021" name="Nat. Commun.">
        <title>Genetic determinants of endophytism in the Arabidopsis root mycobiome.</title>
        <authorList>
            <person name="Mesny F."/>
            <person name="Miyauchi S."/>
            <person name="Thiergart T."/>
            <person name="Pickel B."/>
            <person name="Atanasova L."/>
            <person name="Karlsson M."/>
            <person name="Huettel B."/>
            <person name="Barry K.W."/>
            <person name="Haridas S."/>
            <person name="Chen C."/>
            <person name="Bauer D."/>
            <person name="Andreopoulos W."/>
            <person name="Pangilinan J."/>
            <person name="LaButti K."/>
            <person name="Riley R."/>
            <person name="Lipzen A."/>
            <person name="Clum A."/>
            <person name="Drula E."/>
            <person name="Henrissat B."/>
            <person name="Kohler A."/>
            <person name="Grigoriev I.V."/>
            <person name="Martin F.M."/>
            <person name="Hacquard S."/>
        </authorList>
    </citation>
    <scope>NUCLEOTIDE SEQUENCE</scope>
    <source>
        <strain evidence="1">MPI-CAGE-CH-0243</strain>
    </source>
</reference>
<organism evidence="1 2">
    <name type="scientific">Dendryphion nanum</name>
    <dbReference type="NCBI Taxonomy" id="256645"/>
    <lineage>
        <taxon>Eukaryota</taxon>
        <taxon>Fungi</taxon>
        <taxon>Dikarya</taxon>
        <taxon>Ascomycota</taxon>
        <taxon>Pezizomycotina</taxon>
        <taxon>Dothideomycetes</taxon>
        <taxon>Pleosporomycetidae</taxon>
        <taxon>Pleosporales</taxon>
        <taxon>Torulaceae</taxon>
        <taxon>Dendryphion</taxon>
    </lineage>
</organism>
<gene>
    <name evidence="1" type="ORF">B0J11DRAFT_582623</name>
</gene>
<accession>A0A9P9DGN3</accession>
<proteinExistence type="predicted"/>
<sequence>MPRILLRSFIVDLASWKLVFVAFFIFSPTEFPSAMSYRARASVAPFFNAPLLLQVKRIQWLANQAWHMVKAGSESEVKSCITIALTFENVPRKDRSLRSKALYKFFG</sequence>
<evidence type="ECO:0000313" key="2">
    <source>
        <dbReference type="Proteomes" id="UP000700596"/>
    </source>
</evidence>
<dbReference type="EMBL" id="JAGMWT010000012">
    <property type="protein sequence ID" value="KAH7118823.1"/>
    <property type="molecule type" value="Genomic_DNA"/>
</dbReference>
<name>A0A9P9DGN3_9PLEO</name>
<dbReference type="AlphaFoldDB" id="A0A9P9DGN3"/>
<keyword evidence="2" id="KW-1185">Reference proteome</keyword>
<evidence type="ECO:0000313" key="1">
    <source>
        <dbReference type="EMBL" id="KAH7118823.1"/>
    </source>
</evidence>
<protein>
    <submittedName>
        <fullName evidence="1">Uncharacterized protein</fullName>
    </submittedName>
</protein>